<keyword evidence="9" id="KW-0539">Nucleus</keyword>
<dbReference type="InterPro" id="IPR038861">
    <property type="entry name" value="ADNP/ADNP2"/>
</dbReference>
<dbReference type="PANTHER" id="PTHR15740:SF2">
    <property type="entry name" value="ACTIVITY-DEPENDENT NEUROPROTECTOR HOMEOBOX PROTEIN 2"/>
    <property type="match status" value="1"/>
</dbReference>
<dbReference type="AlphaFoldDB" id="A0AAJ7X036"/>
<evidence type="ECO:0000256" key="5">
    <source>
        <dbReference type="ARBA" id="ARBA00023015"/>
    </source>
</evidence>
<reference evidence="13 14" key="1">
    <citation type="submission" date="2025-04" db="UniProtKB">
        <authorList>
            <consortium name="RefSeq"/>
        </authorList>
    </citation>
    <scope>IDENTIFICATION</scope>
    <source>
        <tissue evidence="13 14">Sperm</tissue>
    </source>
</reference>
<evidence type="ECO:0000313" key="12">
    <source>
        <dbReference type="Proteomes" id="UP001318040"/>
    </source>
</evidence>
<dbReference type="RefSeq" id="XP_032816396.1">
    <property type="nucleotide sequence ID" value="XM_032960505.1"/>
</dbReference>
<evidence type="ECO:0000256" key="2">
    <source>
        <dbReference type="ARBA" id="ARBA00022737"/>
    </source>
</evidence>
<keyword evidence="8" id="KW-0804">Transcription</keyword>
<feature type="domain" description="ADNP zinc finger" evidence="11">
    <location>
        <begin position="40"/>
        <end position="103"/>
    </location>
</feature>
<name>A0AAJ7X036_PETMA</name>
<evidence type="ECO:0000256" key="7">
    <source>
        <dbReference type="ARBA" id="ARBA00023155"/>
    </source>
</evidence>
<evidence type="ECO:0000256" key="4">
    <source>
        <dbReference type="ARBA" id="ARBA00022833"/>
    </source>
</evidence>
<evidence type="ECO:0000313" key="14">
    <source>
        <dbReference type="RefSeq" id="XP_032816396.1"/>
    </source>
</evidence>
<proteinExistence type="predicted"/>
<keyword evidence="3" id="KW-0863">Zinc-finger</keyword>
<feature type="compositionally biased region" description="Polar residues" evidence="10">
    <location>
        <begin position="1"/>
        <end position="20"/>
    </location>
</feature>
<dbReference type="GO" id="GO:0010468">
    <property type="term" value="P:regulation of gene expression"/>
    <property type="evidence" value="ECO:0007669"/>
    <property type="project" value="TreeGrafter"/>
</dbReference>
<dbReference type="InterPro" id="IPR045762">
    <property type="entry name" value="ADNP_Znf"/>
</dbReference>
<evidence type="ECO:0000313" key="13">
    <source>
        <dbReference type="RefSeq" id="XP_032816395.1"/>
    </source>
</evidence>
<accession>A0AAJ7X036</accession>
<organism evidence="12 14">
    <name type="scientific">Petromyzon marinus</name>
    <name type="common">Sea lamprey</name>
    <dbReference type="NCBI Taxonomy" id="7757"/>
    <lineage>
        <taxon>Eukaryota</taxon>
        <taxon>Metazoa</taxon>
        <taxon>Chordata</taxon>
        <taxon>Craniata</taxon>
        <taxon>Vertebrata</taxon>
        <taxon>Cyclostomata</taxon>
        <taxon>Hyperoartia</taxon>
        <taxon>Petromyzontiformes</taxon>
        <taxon>Petromyzontidae</taxon>
        <taxon>Petromyzon</taxon>
    </lineage>
</organism>
<keyword evidence="5" id="KW-0805">Transcription regulation</keyword>
<evidence type="ECO:0000256" key="1">
    <source>
        <dbReference type="ARBA" id="ARBA00022723"/>
    </source>
</evidence>
<dbReference type="RefSeq" id="XP_032816395.1">
    <property type="nucleotide sequence ID" value="XM_032960504.1"/>
</dbReference>
<dbReference type="GO" id="GO:0008270">
    <property type="term" value="F:zinc ion binding"/>
    <property type="evidence" value="ECO:0007669"/>
    <property type="project" value="UniProtKB-KW"/>
</dbReference>
<keyword evidence="6" id="KW-0238">DNA-binding</keyword>
<dbReference type="GO" id="GO:0003677">
    <property type="term" value="F:DNA binding"/>
    <property type="evidence" value="ECO:0007669"/>
    <property type="project" value="UniProtKB-KW"/>
</dbReference>
<protein>
    <submittedName>
        <fullName evidence="13 14">Uncharacterized protein LOC116945873 isoform X2</fullName>
    </submittedName>
</protein>
<evidence type="ECO:0000256" key="10">
    <source>
        <dbReference type="SAM" id="MobiDB-lite"/>
    </source>
</evidence>
<keyword evidence="7" id="KW-0371">Homeobox</keyword>
<keyword evidence="2" id="KW-0677">Repeat</keyword>
<sequence>MEQEQWQQLAHSPRASQDAMTSDMKTDLFQQQPAAGSSLQLPVSNLECLRKSRKTVKRILCDIGLEWCQTFVENQEDEELVTWNYQCTDWELLTEHEPPAKHKRKALASLPATTRGRIRRRAEQANVLHAREQTSGTLAVKTKKTKTAGERL</sequence>
<dbReference type="Pfam" id="PF19627">
    <property type="entry name" value="ADNP_N"/>
    <property type="match status" value="1"/>
</dbReference>
<gene>
    <name evidence="13 14" type="primary">LOC116945873</name>
</gene>
<evidence type="ECO:0000256" key="8">
    <source>
        <dbReference type="ARBA" id="ARBA00023163"/>
    </source>
</evidence>
<keyword evidence="12" id="KW-1185">Reference proteome</keyword>
<keyword evidence="1" id="KW-0479">Metal-binding</keyword>
<evidence type="ECO:0000256" key="3">
    <source>
        <dbReference type="ARBA" id="ARBA00022771"/>
    </source>
</evidence>
<dbReference type="Proteomes" id="UP001318040">
    <property type="component" value="Chromosome 25"/>
</dbReference>
<feature type="region of interest" description="Disordered" evidence="10">
    <location>
        <begin position="1"/>
        <end position="22"/>
    </location>
</feature>
<evidence type="ECO:0000256" key="6">
    <source>
        <dbReference type="ARBA" id="ARBA00023125"/>
    </source>
</evidence>
<keyword evidence="4" id="KW-0862">Zinc</keyword>
<dbReference type="GO" id="GO:0005634">
    <property type="term" value="C:nucleus"/>
    <property type="evidence" value="ECO:0007669"/>
    <property type="project" value="TreeGrafter"/>
</dbReference>
<dbReference type="PANTHER" id="PTHR15740">
    <property type="entry name" value="NEUROPROTECTIVE PEPTIDE-CONTAINING PROTEIN"/>
    <property type="match status" value="1"/>
</dbReference>
<evidence type="ECO:0000256" key="9">
    <source>
        <dbReference type="ARBA" id="ARBA00023242"/>
    </source>
</evidence>
<evidence type="ECO:0000259" key="11">
    <source>
        <dbReference type="Pfam" id="PF19627"/>
    </source>
</evidence>